<evidence type="ECO:0000313" key="13">
    <source>
        <dbReference type="Proteomes" id="UP000309138"/>
    </source>
</evidence>
<dbReference type="GO" id="GO:0005524">
    <property type="term" value="F:ATP binding"/>
    <property type="evidence" value="ECO:0007669"/>
    <property type="project" value="UniProtKB-KW"/>
</dbReference>
<dbReference type="PANTHER" id="PTHR43394:SF1">
    <property type="entry name" value="ATP-BINDING CASSETTE SUB-FAMILY B MEMBER 10, MITOCHONDRIAL"/>
    <property type="match status" value="1"/>
</dbReference>
<dbReference type="GO" id="GO:0016887">
    <property type="term" value="F:ATP hydrolysis activity"/>
    <property type="evidence" value="ECO:0007669"/>
    <property type="project" value="InterPro"/>
</dbReference>
<keyword evidence="6" id="KW-0067">ATP-binding</keyword>
<dbReference type="InterPro" id="IPR039421">
    <property type="entry name" value="Type_1_exporter"/>
</dbReference>
<dbReference type="FunFam" id="3.40.50.300:FF:000299">
    <property type="entry name" value="ABC transporter ATP-binding protein/permease"/>
    <property type="match status" value="1"/>
</dbReference>
<dbReference type="CDD" id="cd18587">
    <property type="entry name" value="ABC_6TM_LapB_like"/>
    <property type="match status" value="1"/>
</dbReference>
<keyword evidence="5" id="KW-0547">Nucleotide-binding</keyword>
<dbReference type="SUPFAM" id="SSF90123">
    <property type="entry name" value="ABC transporter transmembrane region"/>
    <property type="match status" value="1"/>
</dbReference>
<dbReference type="Pfam" id="PF00005">
    <property type="entry name" value="ABC_tran"/>
    <property type="match status" value="1"/>
</dbReference>
<dbReference type="Proteomes" id="UP000309138">
    <property type="component" value="Unassembled WGS sequence"/>
</dbReference>
<proteinExistence type="predicted"/>
<sequence length="576" mass="62230">MSDKELVEARPPRFARWLAEPMFRNKSVYLKVALAAAMINLFGLVISLFTMTVYDRVVPNLAFDSLTALSIGIGIVLIFDFALRILRAYFVDIAGADIDREIGSSVFDRLMRIRLDMKKGSVGQLSGLMRELETLRDFFASATLTAVVDVPFIFITLIFIGIIGGPIVWVPLLLVPLVIGAGLLTQPALDRLSAKSMSGGLYKQSVLVESIGSLEMVKTSGAGGLMQKRWLAAIEEHADSSMRQRLISTIAVTIATSANSAAYMGVVIAGVFLIAERELTTGGLVACSILAGRAVQPLGQIAQLMSRISATRTAYRQLNGLMEVPSEGPAGQPLIPGRFNGKIELKSVAFKYPGASEKTLDNFNLTIEPGQRVALIGRVGSGKSTVARLMLGLYEPQDGLVLIDGTDIRQYDTVGLRANIGTALQETVLLSGSVRENIALDRPHIDDTEMLRASELSGAHGFMGRITNGYDLILADRGEGLSGGQRQSITLARALAGSPPIMIFDEPTSAMDSQTENQLIDRLQEELKGRTLVMITHRTALLRLADRVVIVEGGKIIADGPRDQVLQQLQRPRAAA</sequence>
<evidence type="ECO:0000256" key="6">
    <source>
        <dbReference type="ARBA" id="ARBA00022840"/>
    </source>
</evidence>
<keyword evidence="4 9" id="KW-0812">Transmembrane</keyword>
<dbReference type="InterPro" id="IPR011527">
    <property type="entry name" value="ABC1_TM_dom"/>
</dbReference>
<keyword evidence="2" id="KW-0813">Transport</keyword>
<keyword evidence="8 9" id="KW-0472">Membrane</keyword>
<feature type="transmembrane region" description="Helical" evidence="9">
    <location>
        <begin position="32"/>
        <end position="54"/>
    </location>
</feature>
<comment type="subcellular location">
    <subcellularLocation>
        <location evidence="1">Cell membrane</location>
        <topology evidence="1">Multi-pass membrane protein</topology>
    </subcellularLocation>
</comment>
<dbReference type="PANTHER" id="PTHR43394">
    <property type="entry name" value="ATP-DEPENDENT PERMEASE MDL1, MITOCHONDRIAL"/>
    <property type="match status" value="1"/>
</dbReference>
<keyword evidence="3" id="KW-1003">Cell membrane</keyword>
<dbReference type="RefSeq" id="WP_136943164.1">
    <property type="nucleotide sequence ID" value="NZ_SWKR01000002.1"/>
</dbReference>
<evidence type="ECO:0000256" key="7">
    <source>
        <dbReference type="ARBA" id="ARBA00022989"/>
    </source>
</evidence>
<keyword evidence="7 9" id="KW-1133">Transmembrane helix</keyword>
<evidence type="ECO:0000256" key="5">
    <source>
        <dbReference type="ARBA" id="ARBA00022741"/>
    </source>
</evidence>
<comment type="caution">
    <text evidence="12">The sequence shown here is derived from an EMBL/GenBank/DDBJ whole genome shotgun (WGS) entry which is preliminary data.</text>
</comment>
<evidence type="ECO:0000256" key="9">
    <source>
        <dbReference type="SAM" id="Phobius"/>
    </source>
</evidence>
<feature type="domain" description="ABC transporter" evidence="10">
    <location>
        <begin position="343"/>
        <end position="576"/>
    </location>
</feature>
<feature type="domain" description="ABC transmembrane type-1" evidence="11">
    <location>
        <begin position="32"/>
        <end position="310"/>
    </location>
</feature>
<name>A0A4U1L2U6_9SPHN</name>
<dbReference type="InterPro" id="IPR027417">
    <property type="entry name" value="P-loop_NTPase"/>
</dbReference>
<dbReference type="EMBL" id="SWKR01000002">
    <property type="protein sequence ID" value="TKD51217.1"/>
    <property type="molecule type" value="Genomic_DNA"/>
</dbReference>
<evidence type="ECO:0000256" key="2">
    <source>
        <dbReference type="ARBA" id="ARBA00022448"/>
    </source>
</evidence>
<keyword evidence="13" id="KW-1185">Reference proteome</keyword>
<dbReference type="InterPro" id="IPR036640">
    <property type="entry name" value="ABC1_TM_sf"/>
</dbReference>
<gene>
    <name evidence="12" type="ORF">FBR43_10970</name>
</gene>
<feature type="transmembrane region" description="Helical" evidence="9">
    <location>
        <begin position="138"/>
        <end position="163"/>
    </location>
</feature>
<dbReference type="Pfam" id="PF00664">
    <property type="entry name" value="ABC_membrane"/>
    <property type="match status" value="1"/>
</dbReference>
<dbReference type="GO" id="GO:0005886">
    <property type="term" value="C:plasma membrane"/>
    <property type="evidence" value="ECO:0007669"/>
    <property type="project" value="UniProtKB-SubCell"/>
</dbReference>
<dbReference type="OrthoDB" id="9787557at2"/>
<evidence type="ECO:0000259" key="10">
    <source>
        <dbReference type="PROSITE" id="PS50893"/>
    </source>
</evidence>
<dbReference type="AlphaFoldDB" id="A0A4U1L2U6"/>
<dbReference type="NCBIfam" id="TIGR03375">
    <property type="entry name" value="type_I_sec_LssB"/>
    <property type="match status" value="1"/>
</dbReference>
<dbReference type="InterPro" id="IPR003439">
    <property type="entry name" value="ABC_transporter-like_ATP-bd"/>
</dbReference>
<evidence type="ECO:0000256" key="4">
    <source>
        <dbReference type="ARBA" id="ARBA00022692"/>
    </source>
</evidence>
<evidence type="ECO:0000313" key="12">
    <source>
        <dbReference type="EMBL" id="TKD51217.1"/>
    </source>
</evidence>
<dbReference type="PROSITE" id="PS50929">
    <property type="entry name" value="ABC_TM1F"/>
    <property type="match status" value="1"/>
</dbReference>
<evidence type="ECO:0000256" key="1">
    <source>
        <dbReference type="ARBA" id="ARBA00004651"/>
    </source>
</evidence>
<protein>
    <submittedName>
        <fullName evidence="12">Type I secretion system permease/ATPase</fullName>
    </submittedName>
</protein>
<dbReference type="SMART" id="SM00382">
    <property type="entry name" value="AAA"/>
    <property type="match status" value="1"/>
</dbReference>
<dbReference type="GO" id="GO:0015421">
    <property type="term" value="F:ABC-type oligopeptide transporter activity"/>
    <property type="evidence" value="ECO:0007669"/>
    <property type="project" value="TreeGrafter"/>
</dbReference>
<dbReference type="Gene3D" id="3.40.50.300">
    <property type="entry name" value="P-loop containing nucleotide triphosphate hydrolases"/>
    <property type="match status" value="1"/>
</dbReference>
<evidence type="ECO:0000256" key="8">
    <source>
        <dbReference type="ARBA" id="ARBA00023136"/>
    </source>
</evidence>
<accession>A0A4U1L2U6</accession>
<feature type="transmembrane region" description="Helical" evidence="9">
    <location>
        <begin position="169"/>
        <end position="189"/>
    </location>
</feature>
<evidence type="ECO:0000256" key="3">
    <source>
        <dbReference type="ARBA" id="ARBA00022475"/>
    </source>
</evidence>
<dbReference type="InterPro" id="IPR017750">
    <property type="entry name" value="ATPase_T1SS"/>
</dbReference>
<feature type="transmembrane region" description="Helical" evidence="9">
    <location>
        <begin position="66"/>
        <end position="83"/>
    </location>
</feature>
<dbReference type="InterPro" id="IPR003593">
    <property type="entry name" value="AAA+_ATPase"/>
</dbReference>
<reference evidence="12 13" key="1">
    <citation type="submission" date="2019-04" db="EMBL/GenBank/DDBJ databases">
        <authorList>
            <person name="Yang Y."/>
            <person name="Wei D."/>
        </authorList>
    </citation>
    <scope>NUCLEOTIDE SEQUENCE [LARGE SCALE GENOMIC DNA]</scope>
    <source>
        <strain evidence="12 13">L-1-4w-11</strain>
    </source>
</reference>
<feature type="transmembrane region" description="Helical" evidence="9">
    <location>
        <begin position="250"/>
        <end position="275"/>
    </location>
</feature>
<dbReference type="SUPFAM" id="SSF52540">
    <property type="entry name" value="P-loop containing nucleoside triphosphate hydrolases"/>
    <property type="match status" value="1"/>
</dbReference>
<organism evidence="12 13">
    <name type="scientific">Sphingomonas baiyangensis</name>
    <dbReference type="NCBI Taxonomy" id="2572576"/>
    <lineage>
        <taxon>Bacteria</taxon>
        <taxon>Pseudomonadati</taxon>
        <taxon>Pseudomonadota</taxon>
        <taxon>Alphaproteobacteria</taxon>
        <taxon>Sphingomonadales</taxon>
        <taxon>Sphingomonadaceae</taxon>
        <taxon>Sphingomonas</taxon>
    </lineage>
</organism>
<dbReference type="Gene3D" id="1.20.1560.10">
    <property type="entry name" value="ABC transporter type 1, transmembrane domain"/>
    <property type="match status" value="1"/>
</dbReference>
<dbReference type="PROSITE" id="PS50893">
    <property type="entry name" value="ABC_TRANSPORTER_2"/>
    <property type="match status" value="1"/>
</dbReference>
<evidence type="ECO:0000259" key="11">
    <source>
        <dbReference type="PROSITE" id="PS50929"/>
    </source>
</evidence>